<evidence type="ECO:0000313" key="11">
    <source>
        <dbReference type="EnsemblPlants" id="ONIVA01G17590.1"/>
    </source>
</evidence>
<reference evidence="11" key="1">
    <citation type="submission" date="2015-04" db="UniProtKB">
        <authorList>
            <consortium name="EnsemblPlants"/>
        </authorList>
    </citation>
    <scope>IDENTIFICATION</scope>
    <source>
        <strain evidence="11">SL10</strain>
    </source>
</reference>
<dbReference type="AlphaFoldDB" id="A0A0E0FLH7"/>
<evidence type="ECO:0000256" key="7">
    <source>
        <dbReference type="ARBA" id="ARBA00023278"/>
    </source>
</evidence>
<feature type="compositionally biased region" description="Pro residues" evidence="9">
    <location>
        <begin position="414"/>
        <end position="423"/>
    </location>
</feature>
<evidence type="ECO:0000256" key="5">
    <source>
        <dbReference type="ARBA" id="ARBA00022737"/>
    </source>
</evidence>
<dbReference type="Pfam" id="PF00560">
    <property type="entry name" value="LRR_1"/>
    <property type="match status" value="1"/>
</dbReference>
<feature type="region of interest" description="Disordered" evidence="9">
    <location>
        <begin position="400"/>
        <end position="423"/>
    </location>
</feature>
<evidence type="ECO:0000256" key="6">
    <source>
        <dbReference type="ARBA" id="ARBA00023180"/>
    </source>
</evidence>
<dbReference type="PANTHER" id="PTHR32093:SF166">
    <property type="entry name" value="LEUCINE-RICH REPEAT_EXTENSIN 1"/>
    <property type="match status" value="1"/>
</dbReference>
<dbReference type="PANTHER" id="PTHR32093">
    <property type="entry name" value="LEUCINE-RICH REPEAT EXTENSIN-LIKE PROTEIN 3-RELATED"/>
    <property type="match status" value="1"/>
</dbReference>
<keyword evidence="3" id="KW-0964">Secreted</keyword>
<feature type="signal peptide" evidence="10">
    <location>
        <begin position="1"/>
        <end position="27"/>
    </location>
</feature>
<dbReference type="OMA" id="NGVFCVP"/>
<name>A0A0E0FLH7_ORYNI</name>
<comment type="subcellular location">
    <subcellularLocation>
        <location evidence="1">Secreted</location>
        <location evidence="1">Cell wall</location>
    </subcellularLocation>
</comment>
<dbReference type="InterPro" id="IPR001611">
    <property type="entry name" value="Leu-rich_rpt"/>
</dbReference>
<keyword evidence="5" id="KW-0677">Repeat</keyword>
<keyword evidence="2" id="KW-0134">Cell wall</keyword>
<dbReference type="InterPro" id="IPR032675">
    <property type="entry name" value="LRR_dom_sf"/>
</dbReference>
<organism evidence="11">
    <name type="scientific">Oryza nivara</name>
    <name type="common">Indian wild rice</name>
    <name type="synonym">Oryza sativa f. spontanea</name>
    <dbReference type="NCBI Taxonomy" id="4536"/>
    <lineage>
        <taxon>Eukaryota</taxon>
        <taxon>Viridiplantae</taxon>
        <taxon>Streptophyta</taxon>
        <taxon>Embryophyta</taxon>
        <taxon>Tracheophyta</taxon>
        <taxon>Spermatophyta</taxon>
        <taxon>Magnoliopsida</taxon>
        <taxon>Liliopsida</taxon>
        <taxon>Poales</taxon>
        <taxon>Poaceae</taxon>
        <taxon>BOP clade</taxon>
        <taxon>Oryzoideae</taxon>
        <taxon>Oryzeae</taxon>
        <taxon>Oryzinae</taxon>
        <taxon>Oryza</taxon>
    </lineage>
</organism>
<feature type="chain" id="PRO_5002359350" description="Cell wall hydroxyproline-rich glycoprotein" evidence="10">
    <location>
        <begin position="28"/>
        <end position="474"/>
    </location>
</feature>
<accession>A0A0E0FLH7</accession>
<dbReference type="Gramene" id="ONIVA01G17590.1">
    <property type="protein sequence ID" value="ONIVA01G17590.1"/>
    <property type="gene ID" value="ONIVA01G17590"/>
</dbReference>
<dbReference type="FunFam" id="3.80.10.10:FF:000224">
    <property type="entry name" value="Leucine-rich repeat extensin-like protein 1"/>
    <property type="match status" value="1"/>
</dbReference>
<dbReference type="SUPFAM" id="SSF52058">
    <property type="entry name" value="L domain-like"/>
    <property type="match status" value="1"/>
</dbReference>
<proteinExistence type="predicted"/>
<evidence type="ECO:0000256" key="3">
    <source>
        <dbReference type="ARBA" id="ARBA00022525"/>
    </source>
</evidence>
<keyword evidence="12" id="KW-1185">Reference proteome</keyword>
<evidence type="ECO:0000313" key="12">
    <source>
        <dbReference type="Proteomes" id="UP000006591"/>
    </source>
</evidence>
<evidence type="ECO:0000256" key="2">
    <source>
        <dbReference type="ARBA" id="ARBA00022512"/>
    </source>
</evidence>
<protein>
    <recommendedName>
        <fullName evidence="8">Cell wall hydroxyproline-rich glycoprotein</fullName>
    </recommendedName>
</protein>
<dbReference type="InterPro" id="IPR051582">
    <property type="entry name" value="LRR_extensin-like_regulator"/>
</dbReference>
<evidence type="ECO:0000256" key="1">
    <source>
        <dbReference type="ARBA" id="ARBA00004191"/>
    </source>
</evidence>
<dbReference type="Gene3D" id="3.80.10.10">
    <property type="entry name" value="Ribonuclease Inhibitor"/>
    <property type="match status" value="1"/>
</dbReference>
<dbReference type="STRING" id="4536.A0A0E0FLH7"/>
<dbReference type="HOGENOM" id="CLU_000288_23_5_1"/>
<evidence type="ECO:0000256" key="9">
    <source>
        <dbReference type="SAM" id="MobiDB-lite"/>
    </source>
</evidence>
<sequence>MGTLPPFPPLLLLVAVIFSFLSSSCFAVTSHEAAAIARRQLLNFEKHGDHVHIDIDIEIKVSNPRLAAAHRALHALKRALYSDPGNFTGDWAGPDVCAYNGVLCAPSPDNASASAVASLDMNAADVAGYLPREIGLLSDLAVLHLNSNRFCGVIPEEVANMTRLYELDVSNNRLVGAFPGAVLRVPELSYLDIRFNDFDGPIPPELFLRPYDAIFLNNNRFTSGIPDTIGRSTASVIVLANNDLGGCIPPTIGQAAATLDQFVFLNNSLTGCLPLESGLLANATVFDVSHNLLTGAIPATMGGLAKVEQLDLSHNTFTGVVPGDVCGLPALMNLSVSYNFFAGEDAQCSSALLDAKLDKSLEDEANCMGNVRPMQRSAGECAPVVSHPVDCSKTKPCGWPAPAKKPAPESSKHSPPPPPPPAPIFNCSTLDSSYGLLRKIRSAVNKIGVIRDGPEFYDYISIGRFFGLIEMTSL</sequence>
<dbReference type="Pfam" id="PF13855">
    <property type="entry name" value="LRR_8"/>
    <property type="match status" value="1"/>
</dbReference>
<dbReference type="EnsemblPlants" id="ONIVA01G17590.1">
    <property type="protein sequence ID" value="ONIVA01G17590.1"/>
    <property type="gene ID" value="ONIVA01G17590"/>
</dbReference>
<dbReference type="Proteomes" id="UP000006591">
    <property type="component" value="Chromosome 1"/>
</dbReference>
<keyword evidence="6" id="KW-0325">Glycoprotein</keyword>
<evidence type="ECO:0000256" key="4">
    <source>
        <dbReference type="ARBA" id="ARBA00022729"/>
    </source>
</evidence>
<dbReference type="eggNOG" id="ENOG502QRPA">
    <property type="taxonomic scope" value="Eukaryota"/>
</dbReference>
<reference evidence="11" key="2">
    <citation type="submission" date="2018-04" db="EMBL/GenBank/DDBJ databases">
        <title>OnivRS2 (Oryza nivara Reference Sequence Version 2).</title>
        <authorList>
            <person name="Zhang J."/>
            <person name="Kudrna D."/>
            <person name="Lee S."/>
            <person name="Talag J."/>
            <person name="Rajasekar S."/>
            <person name="Welchert J."/>
            <person name="Hsing Y.-I."/>
            <person name="Wing R.A."/>
        </authorList>
    </citation>
    <scope>NUCLEOTIDE SEQUENCE [LARGE SCALE GENOMIC DNA]</scope>
</reference>
<keyword evidence="7" id="KW-0379">Hydroxylation</keyword>
<evidence type="ECO:0000256" key="8">
    <source>
        <dbReference type="ARBA" id="ARBA00041871"/>
    </source>
</evidence>
<evidence type="ECO:0000256" key="10">
    <source>
        <dbReference type="SAM" id="SignalP"/>
    </source>
</evidence>
<keyword evidence="4 10" id="KW-0732">Signal</keyword>